<feature type="compositionally biased region" description="Basic and acidic residues" evidence="1">
    <location>
        <begin position="296"/>
        <end position="313"/>
    </location>
</feature>
<organism evidence="2 3">
    <name type="scientific">Diplodia seriata</name>
    <dbReference type="NCBI Taxonomy" id="420778"/>
    <lineage>
        <taxon>Eukaryota</taxon>
        <taxon>Fungi</taxon>
        <taxon>Dikarya</taxon>
        <taxon>Ascomycota</taxon>
        <taxon>Pezizomycotina</taxon>
        <taxon>Dothideomycetes</taxon>
        <taxon>Dothideomycetes incertae sedis</taxon>
        <taxon>Botryosphaeriales</taxon>
        <taxon>Botryosphaeriaceae</taxon>
        <taxon>Diplodia</taxon>
    </lineage>
</organism>
<feature type="compositionally biased region" description="Basic and acidic residues" evidence="1">
    <location>
        <begin position="238"/>
        <end position="252"/>
    </location>
</feature>
<sequence length="323" mass="34586">MLGLDEYGSSDEEEGQEPQPSEAKKASLPTPAQPAVEKPGTSRKGHRTESSLLINHSPAEGKAPSAPDQKTTAQPTAPESEPAPGPFLPHPTEEAAADAPAPGPSAPPVDEPGDSNGAASAPQSPYSAARAIVRNLTMPPVPNFEIPPSPPGSPPLKSTKQFAHFLELKKKGVHFNQRLENSSALRNPSLLHKLRGFASIDDEAQYATILSADVAVPTVFPSWAYAENLGKSQREIARKREEEQKKTQREALEFVPASDPGSSGLGIGKGEGISMAERVRAGLDREGSGSPQVSDGGKRKDGDRRDRGYDDRRKRSRFRSRSR</sequence>
<dbReference type="InterPro" id="IPR012479">
    <property type="entry name" value="SAP30BP"/>
</dbReference>
<protein>
    <recommendedName>
        <fullName evidence="4">HCNGP-like protein</fullName>
    </recommendedName>
</protein>
<dbReference type="EMBL" id="JAJVCZ030000007">
    <property type="protein sequence ID" value="KAL0258344.1"/>
    <property type="molecule type" value="Genomic_DNA"/>
</dbReference>
<comment type="caution">
    <text evidence="2">The sequence shown here is derived from an EMBL/GenBank/DDBJ whole genome shotgun (WGS) entry which is preliminary data.</text>
</comment>
<feature type="region of interest" description="Disordered" evidence="1">
    <location>
        <begin position="238"/>
        <end position="323"/>
    </location>
</feature>
<dbReference type="Proteomes" id="UP001430584">
    <property type="component" value="Unassembled WGS sequence"/>
</dbReference>
<reference evidence="2 3" key="1">
    <citation type="submission" date="2024-02" db="EMBL/GenBank/DDBJ databases">
        <title>De novo assembly and annotation of 12 fungi associated with fruit tree decline syndrome in Ontario, Canada.</title>
        <authorList>
            <person name="Sulman M."/>
            <person name="Ellouze W."/>
            <person name="Ilyukhin E."/>
        </authorList>
    </citation>
    <scope>NUCLEOTIDE SEQUENCE [LARGE SCALE GENOMIC DNA]</scope>
    <source>
        <strain evidence="2 3">FDS-637</strain>
    </source>
</reference>
<feature type="region of interest" description="Disordered" evidence="1">
    <location>
        <begin position="139"/>
        <end position="158"/>
    </location>
</feature>
<dbReference type="Pfam" id="PF07818">
    <property type="entry name" value="HCNGP"/>
    <property type="match status" value="1"/>
</dbReference>
<accession>A0ABR3CCK1</accession>
<evidence type="ECO:0000256" key="1">
    <source>
        <dbReference type="SAM" id="MobiDB-lite"/>
    </source>
</evidence>
<dbReference type="PANTHER" id="PTHR13464:SF0">
    <property type="entry name" value="SAP30-BINDING PROTEIN"/>
    <property type="match status" value="1"/>
</dbReference>
<name>A0ABR3CCK1_9PEZI</name>
<feature type="compositionally biased region" description="Polar residues" evidence="1">
    <location>
        <begin position="68"/>
        <end position="77"/>
    </location>
</feature>
<keyword evidence="3" id="KW-1185">Reference proteome</keyword>
<feature type="compositionally biased region" description="Basic residues" evidence="1">
    <location>
        <begin position="314"/>
        <end position="323"/>
    </location>
</feature>
<evidence type="ECO:0000313" key="2">
    <source>
        <dbReference type="EMBL" id="KAL0258344.1"/>
    </source>
</evidence>
<feature type="compositionally biased region" description="Low complexity" evidence="1">
    <location>
        <begin position="118"/>
        <end position="131"/>
    </location>
</feature>
<feature type="compositionally biased region" description="Pro residues" evidence="1">
    <location>
        <begin position="139"/>
        <end position="154"/>
    </location>
</feature>
<dbReference type="GeneID" id="92011605"/>
<dbReference type="RefSeq" id="XP_066631373.1">
    <property type="nucleotide sequence ID" value="XM_066778936.1"/>
</dbReference>
<feature type="compositionally biased region" description="Pro residues" evidence="1">
    <location>
        <begin position="101"/>
        <end position="110"/>
    </location>
</feature>
<evidence type="ECO:0000313" key="3">
    <source>
        <dbReference type="Proteomes" id="UP001430584"/>
    </source>
</evidence>
<feature type="region of interest" description="Disordered" evidence="1">
    <location>
        <begin position="1"/>
        <end position="133"/>
    </location>
</feature>
<feature type="compositionally biased region" description="Basic and acidic residues" evidence="1">
    <location>
        <begin position="277"/>
        <end position="287"/>
    </location>
</feature>
<proteinExistence type="predicted"/>
<dbReference type="PANTHER" id="PTHR13464">
    <property type="entry name" value="TRANSCRIPTIONAL REGULATOR PROTEIN HCNGP"/>
    <property type="match status" value="1"/>
</dbReference>
<evidence type="ECO:0008006" key="4">
    <source>
        <dbReference type="Google" id="ProtNLM"/>
    </source>
</evidence>
<gene>
    <name evidence="2" type="ORF">SLS55_007520</name>
</gene>